<reference evidence="15" key="1">
    <citation type="journal article" date="2023" name="Int. J. Syst. Evol. Microbiol.">
        <title>&lt;i&gt;Holtiella tumoricola&lt;/i&gt; gen. nov. sp. nov., isolated from a human clinical sample.</title>
        <authorList>
            <person name="Allen-Vercoe E."/>
            <person name="Daigneault M.C."/>
            <person name="Vancuren S.J."/>
            <person name="Cochrane K."/>
            <person name="O'Neal L.L."/>
            <person name="Sankaranarayanan K."/>
            <person name="Lawson P.A."/>
        </authorList>
    </citation>
    <scope>NUCLEOTIDE SEQUENCE</scope>
    <source>
        <strain evidence="15">CC70A</strain>
    </source>
</reference>
<dbReference type="EC" id="5.6.2.4" evidence="12"/>
<dbReference type="InterPro" id="IPR041222">
    <property type="entry name" value="PriA_3primeBD"/>
</dbReference>
<dbReference type="Gene3D" id="3.40.1440.60">
    <property type="entry name" value="PriA, 3(prime) DNA-binding domain"/>
    <property type="match status" value="1"/>
</dbReference>
<dbReference type="Pfam" id="PF18074">
    <property type="entry name" value="PriA_C"/>
    <property type="match status" value="1"/>
</dbReference>
<dbReference type="NCBIfam" id="TIGR00595">
    <property type="entry name" value="priA"/>
    <property type="match status" value="1"/>
</dbReference>
<dbReference type="InterPro" id="IPR001650">
    <property type="entry name" value="Helicase_C-like"/>
</dbReference>
<feature type="domain" description="Helicase ATP-binding" evidence="13">
    <location>
        <begin position="230"/>
        <end position="396"/>
    </location>
</feature>
<proteinExistence type="inferred from homology"/>
<keyword evidence="2 12" id="KW-0235">DNA replication</keyword>
<dbReference type="RefSeq" id="WP_271013008.1">
    <property type="nucleotide sequence ID" value="NZ_JAQIFT010000059.1"/>
</dbReference>
<evidence type="ECO:0000256" key="6">
    <source>
        <dbReference type="ARBA" id="ARBA00022806"/>
    </source>
</evidence>
<keyword evidence="6 12" id="KW-0347">Helicase</keyword>
<evidence type="ECO:0000256" key="1">
    <source>
        <dbReference type="ARBA" id="ARBA00022515"/>
    </source>
</evidence>
<dbReference type="PROSITE" id="PS51194">
    <property type="entry name" value="HELICASE_CTER"/>
    <property type="match status" value="1"/>
</dbReference>
<feature type="binding site" evidence="12">
    <location>
        <position position="467"/>
    </location>
    <ligand>
        <name>Zn(2+)</name>
        <dbReference type="ChEBI" id="CHEBI:29105"/>
        <label>2</label>
    </ligand>
</feature>
<dbReference type="GO" id="GO:1990077">
    <property type="term" value="C:primosome complex"/>
    <property type="evidence" value="ECO:0007669"/>
    <property type="project" value="UniProtKB-UniRule"/>
</dbReference>
<feature type="binding site" evidence="12">
    <location>
        <position position="501"/>
    </location>
    <ligand>
        <name>Zn(2+)</name>
        <dbReference type="ChEBI" id="CHEBI:29105"/>
        <label>1</label>
    </ligand>
</feature>
<evidence type="ECO:0000256" key="5">
    <source>
        <dbReference type="ARBA" id="ARBA00022801"/>
    </source>
</evidence>
<keyword evidence="3 12" id="KW-0479">Metal-binding</keyword>
<feature type="binding site" evidence="12">
    <location>
        <position position="458"/>
    </location>
    <ligand>
        <name>Zn(2+)</name>
        <dbReference type="ChEBI" id="CHEBI:29105"/>
        <label>1</label>
    </ligand>
</feature>
<dbReference type="AlphaFoldDB" id="A0AA42DPB9"/>
<keyword evidence="7 12" id="KW-0862">Zinc</keyword>
<dbReference type="InterPro" id="IPR041236">
    <property type="entry name" value="PriA_C"/>
</dbReference>
<dbReference type="GO" id="GO:0016787">
    <property type="term" value="F:hydrolase activity"/>
    <property type="evidence" value="ECO:0007669"/>
    <property type="project" value="UniProtKB-KW"/>
</dbReference>
<feature type="binding site" evidence="12">
    <location>
        <position position="485"/>
    </location>
    <ligand>
        <name>Zn(2+)</name>
        <dbReference type="ChEBI" id="CHEBI:29105"/>
        <label>2</label>
    </ligand>
</feature>
<feature type="binding site" evidence="12">
    <location>
        <position position="461"/>
    </location>
    <ligand>
        <name>Zn(2+)</name>
        <dbReference type="ChEBI" id="CHEBI:29105"/>
        <label>1</label>
    </ligand>
</feature>
<dbReference type="EMBL" id="JAQIFT010000059">
    <property type="protein sequence ID" value="MDA3733102.1"/>
    <property type="molecule type" value="Genomic_DNA"/>
</dbReference>
<feature type="binding site" evidence="12">
    <location>
        <position position="470"/>
    </location>
    <ligand>
        <name>Zn(2+)</name>
        <dbReference type="ChEBI" id="CHEBI:29105"/>
        <label>2</label>
    </ligand>
</feature>
<evidence type="ECO:0000313" key="15">
    <source>
        <dbReference type="EMBL" id="MDA3733102.1"/>
    </source>
</evidence>
<comment type="similarity">
    <text evidence="12">Belongs to the helicase family. PriA subfamily.</text>
</comment>
<name>A0AA42DPB9_9FIRM</name>
<dbReference type="GO" id="GO:0006302">
    <property type="term" value="P:double-strand break repair"/>
    <property type="evidence" value="ECO:0007669"/>
    <property type="project" value="InterPro"/>
</dbReference>
<keyword evidence="1 12" id="KW-0639">Primosome</keyword>
<evidence type="ECO:0000256" key="2">
    <source>
        <dbReference type="ARBA" id="ARBA00022705"/>
    </source>
</evidence>
<dbReference type="InterPro" id="IPR005259">
    <property type="entry name" value="PriA"/>
</dbReference>
<evidence type="ECO:0000256" key="11">
    <source>
        <dbReference type="ARBA" id="ARBA00048988"/>
    </source>
</evidence>
<dbReference type="GO" id="GO:0003677">
    <property type="term" value="F:DNA binding"/>
    <property type="evidence" value="ECO:0007669"/>
    <property type="project" value="UniProtKB-UniRule"/>
</dbReference>
<evidence type="ECO:0000256" key="12">
    <source>
        <dbReference type="HAMAP-Rule" id="MF_00983"/>
    </source>
</evidence>
<dbReference type="InterPro" id="IPR011545">
    <property type="entry name" value="DEAD/DEAH_box_helicase_dom"/>
</dbReference>
<protein>
    <recommendedName>
        <fullName evidence="12">Replication restart protein PriA</fullName>
    </recommendedName>
    <alternativeName>
        <fullName evidence="12">ATP-dependent DNA helicase PriA</fullName>
        <ecNumber evidence="12">5.6.2.4</ecNumber>
    </alternativeName>
    <alternativeName>
        <fullName evidence="12">DNA 3'-5' helicase PriA</fullName>
    </alternativeName>
</protein>
<dbReference type="Gene3D" id="3.40.50.300">
    <property type="entry name" value="P-loop containing nucleotide triphosphate hydrolases"/>
    <property type="match status" value="2"/>
</dbReference>
<dbReference type="GO" id="GO:0043138">
    <property type="term" value="F:3'-5' DNA helicase activity"/>
    <property type="evidence" value="ECO:0007669"/>
    <property type="project" value="UniProtKB-EC"/>
</dbReference>
<dbReference type="GO" id="GO:0005524">
    <property type="term" value="F:ATP binding"/>
    <property type="evidence" value="ECO:0007669"/>
    <property type="project" value="UniProtKB-UniRule"/>
</dbReference>
<accession>A0AA42DPB9</accession>
<dbReference type="SMART" id="SM00487">
    <property type="entry name" value="DEXDc"/>
    <property type="match status" value="1"/>
</dbReference>
<comment type="caution">
    <text evidence="15">The sequence shown here is derived from an EMBL/GenBank/DDBJ whole genome shotgun (WGS) entry which is preliminary data.</text>
</comment>
<comment type="function">
    <text evidence="12">Initiates the restart of stalled replication forks, which reloads the replicative helicase on sites other than the origin of replication. Recognizes and binds to abandoned replication forks and remodels them to uncover a helicase loading site. Promotes assembly of the primosome at these replication forks.</text>
</comment>
<evidence type="ECO:0000256" key="3">
    <source>
        <dbReference type="ARBA" id="ARBA00022723"/>
    </source>
</evidence>
<keyword evidence="10 12" id="KW-0413">Isomerase</keyword>
<dbReference type="InterPro" id="IPR040498">
    <property type="entry name" value="PriA_CRR"/>
</dbReference>
<evidence type="ECO:0000259" key="14">
    <source>
        <dbReference type="PROSITE" id="PS51194"/>
    </source>
</evidence>
<evidence type="ECO:0000256" key="4">
    <source>
        <dbReference type="ARBA" id="ARBA00022741"/>
    </source>
</evidence>
<organism evidence="15 16">
    <name type="scientific">Holtiella tumoricola</name>
    <dbReference type="NCBI Taxonomy" id="3018743"/>
    <lineage>
        <taxon>Bacteria</taxon>
        <taxon>Bacillati</taxon>
        <taxon>Bacillota</taxon>
        <taxon>Clostridia</taxon>
        <taxon>Lachnospirales</taxon>
        <taxon>Cellulosilyticaceae</taxon>
        <taxon>Holtiella</taxon>
    </lineage>
</organism>
<dbReference type="PANTHER" id="PTHR30580">
    <property type="entry name" value="PRIMOSOMAL PROTEIN N"/>
    <property type="match status" value="1"/>
</dbReference>
<dbReference type="CDD" id="cd18804">
    <property type="entry name" value="SF2_C_priA"/>
    <property type="match status" value="1"/>
</dbReference>
<dbReference type="GO" id="GO:0006269">
    <property type="term" value="P:DNA replication, synthesis of primer"/>
    <property type="evidence" value="ECO:0007669"/>
    <property type="project" value="UniProtKB-KW"/>
</dbReference>
<dbReference type="PANTHER" id="PTHR30580:SF0">
    <property type="entry name" value="PRIMOSOMAL PROTEIN N"/>
    <property type="match status" value="1"/>
</dbReference>
<keyword evidence="8 12" id="KW-0067">ATP-binding</keyword>
<dbReference type="SMART" id="SM00490">
    <property type="entry name" value="HELICc"/>
    <property type="match status" value="1"/>
</dbReference>
<keyword evidence="4 12" id="KW-0547">Nucleotide-binding</keyword>
<gene>
    <name evidence="12 15" type="primary">priA</name>
    <name evidence="15" type="ORF">PBV87_16620</name>
</gene>
<dbReference type="Pfam" id="PF18319">
    <property type="entry name" value="Zn_ribbon_PriA"/>
    <property type="match status" value="1"/>
</dbReference>
<comment type="catalytic activity">
    <reaction evidence="11 12">
        <text>ATP + H2O = ADP + phosphate + H(+)</text>
        <dbReference type="Rhea" id="RHEA:13065"/>
        <dbReference type="ChEBI" id="CHEBI:15377"/>
        <dbReference type="ChEBI" id="CHEBI:15378"/>
        <dbReference type="ChEBI" id="CHEBI:30616"/>
        <dbReference type="ChEBI" id="CHEBI:43474"/>
        <dbReference type="ChEBI" id="CHEBI:456216"/>
        <dbReference type="EC" id="5.6.2.4"/>
    </reaction>
</comment>
<dbReference type="GO" id="GO:0006310">
    <property type="term" value="P:DNA recombination"/>
    <property type="evidence" value="ECO:0007669"/>
    <property type="project" value="InterPro"/>
</dbReference>
<comment type="cofactor">
    <cofactor evidence="12">
        <name>Zn(2+)</name>
        <dbReference type="ChEBI" id="CHEBI:29105"/>
    </cofactor>
    <text evidence="12">Binds 2 zinc ions per subunit.</text>
</comment>
<dbReference type="Pfam" id="PF00271">
    <property type="entry name" value="Helicase_C"/>
    <property type="match status" value="1"/>
</dbReference>
<keyword evidence="9 12" id="KW-0238">DNA-binding</keyword>
<dbReference type="InterPro" id="IPR027417">
    <property type="entry name" value="P-loop_NTPase"/>
</dbReference>
<keyword evidence="16" id="KW-1185">Reference proteome</keyword>
<feature type="binding site" evidence="12">
    <location>
        <position position="498"/>
    </location>
    <ligand>
        <name>Zn(2+)</name>
        <dbReference type="ChEBI" id="CHEBI:29105"/>
        <label>1</label>
    </ligand>
</feature>
<comment type="catalytic activity">
    <reaction evidence="12">
        <text>Couples ATP hydrolysis with the unwinding of duplex DNA by translocating in the 3'-5' direction.</text>
        <dbReference type="EC" id="5.6.2.4"/>
    </reaction>
</comment>
<dbReference type="GO" id="GO:0008270">
    <property type="term" value="F:zinc ion binding"/>
    <property type="evidence" value="ECO:0007669"/>
    <property type="project" value="UniProtKB-UniRule"/>
</dbReference>
<feature type="binding site" evidence="12">
    <location>
        <position position="488"/>
    </location>
    <ligand>
        <name>Zn(2+)</name>
        <dbReference type="ChEBI" id="CHEBI:29105"/>
        <label>2</label>
    </ligand>
</feature>
<dbReference type="PROSITE" id="PS51192">
    <property type="entry name" value="HELICASE_ATP_BIND_1"/>
    <property type="match status" value="1"/>
</dbReference>
<dbReference type="GO" id="GO:0006270">
    <property type="term" value="P:DNA replication initiation"/>
    <property type="evidence" value="ECO:0007669"/>
    <property type="project" value="TreeGrafter"/>
</dbReference>
<evidence type="ECO:0000256" key="7">
    <source>
        <dbReference type="ARBA" id="ARBA00022833"/>
    </source>
</evidence>
<dbReference type="Pfam" id="PF17764">
    <property type="entry name" value="PriA_3primeBD"/>
    <property type="match status" value="1"/>
</dbReference>
<evidence type="ECO:0000259" key="13">
    <source>
        <dbReference type="PROSITE" id="PS51192"/>
    </source>
</evidence>
<feature type="domain" description="Helicase C-terminal" evidence="14">
    <location>
        <begin position="493"/>
        <end position="650"/>
    </location>
</feature>
<dbReference type="InterPro" id="IPR014001">
    <property type="entry name" value="Helicase_ATP-bd"/>
</dbReference>
<dbReference type="InterPro" id="IPR042115">
    <property type="entry name" value="PriA_3primeBD_sf"/>
</dbReference>
<keyword evidence="5 12" id="KW-0378">Hydrolase</keyword>
<dbReference type="HAMAP" id="MF_00983">
    <property type="entry name" value="PriA"/>
    <property type="match status" value="1"/>
</dbReference>
<dbReference type="SUPFAM" id="SSF52540">
    <property type="entry name" value="P-loop containing nucleoside triphosphate hydrolases"/>
    <property type="match status" value="2"/>
</dbReference>
<dbReference type="Proteomes" id="UP001169242">
    <property type="component" value="Unassembled WGS sequence"/>
</dbReference>
<comment type="subunit">
    <text evidence="12">Component of the replication restart primosome.</text>
</comment>
<evidence type="ECO:0000256" key="9">
    <source>
        <dbReference type="ARBA" id="ARBA00023125"/>
    </source>
</evidence>
<evidence type="ECO:0000256" key="8">
    <source>
        <dbReference type="ARBA" id="ARBA00022840"/>
    </source>
</evidence>
<dbReference type="FunFam" id="3.40.50.300:FF:000489">
    <property type="entry name" value="Primosome assembly protein PriA"/>
    <property type="match status" value="1"/>
</dbReference>
<dbReference type="Pfam" id="PF00270">
    <property type="entry name" value="DEAD"/>
    <property type="match status" value="1"/>
</dbReference>
<evidence type="ECO:0000256" key="10">
    <source>
        <dbReference type="ARBA" id="ARBA00023235"/>
    </source>
</evidence>
<evidence type="ECO:0000313" key="16">
    <source>
        <dbReference type="Proteomes" id="UP001169242"/>
    </source>
</evidence>
<sequence length="754" mass="86140">MSKYVQVIMNFAKTEEIDRLFTYSIPIHLAQKVSIGQRVKVPFGQGNRTQVAFVIHLLDNLTEGNYRIKPILELFDEEPLLSLEQVNLARFLVNYYGCTFAMALELILPPGMAKTPYRPLPETETYICRGLSLNDLEKYIAKESTKESTKKSFDKQRAILTLFMMEEAISLEELKKSQEVSPSSLNTLIKKEILRKEERLKVFIPNPIAYDAFKVLNEEQQMAKDKIYQAIESPYYKGVLLEGVTGSGKTEVFLTAICKVLEEGGSAIVLIPEIALTRQTLMRFRERFGNVVALTHSRMGSGERQRLYQEAKEGKIRVMIGPRSAVFMPMVDLKLIVIDEEHEATYKSETTPKYHATDVARRRMIECGGTLILASATPSLESYYQMQEGELELVPLTKRIGGATLPYVQIVDMRRELQNGNMQIISGALHEAIERTLIAGNQVMLLINRRGHSTFINCRNCGYVVKCKHCDIAMTYHRQSGYLECHYCGHKEMIPTICPSCGSSHIRFFGSGTEKVEEYLQNYFGAYGIGRMDFDTTSGKEGHSKVLEAFQKHDFNVLVGTQMIAKGHDFPDVTLVGIIAADQALYLQDFRSEERTYQLITQTLGRAGRGDKKGEVIIQTYSPENMVLEKIKYNQQQAFYEDQLKVRKLLGYPPYTHLFSLVVSGKNETEVIQKVHTLKYYYEYYNKKGLFRIVGPAAATISKIADEYRWQLIMMGVEREKVLIYGKYCLNKFINRENTGTIKINWDIDPRSMF</sequence>